<name>A0A0F9N9T2_9ZZZZ</name>
<dbReference type="AlphaFoldDB" id="A0A0F9N9T2"/>
<comment type="caution">
    <text evidence="1">The sequence shown here is derived from an EMBL/GenBank/DDBJ whole genome shotgun (WGS) entry which is preliminary data.</text>
</comment>
<evidence type="ECO:0008006" key="2">
    <source>
        <dbReference type="Google" id="ProtNLM"/>
    </source>
</evidence>
<accession>A0A0F9N9T2</accession>
<gene>
    <name evidence="1" type="ORF">LCGC14_1054010</name>
</gene>
<proteinExistence type="predicted"/>
<evidence type="ECO:0000313" key="1">
    <source>
        <dbReference type="EMBL" id="KKN08702.1"/>
    </source>
</evidence>
<dbReference type="EMBL" id="LAZR01004425">
    <property type="protein sequence ID" value="KKN08702.1"/>
    <property type="molecule type" value="Genomic_DNA"/>
</dbReference>
<organism evidence="1">
    <name type="scientific">marine sediment metagenome</name>
    <dbReference type="NCBI Taxonomy" id="412755"/>
    <lineage>
        <taxon>unclassified sequences</taxon>
        <taxon>metagenomes</taxon>
        <taxon>ecological metagenomes</taxon>
    </lineage>
</organism>
<protein>
    <recommendedName>
        <fullName evidence="2">C2H2-type domain-containing protein</fullName>
    </recommendedName>
</protein>
<sequence length="62" mass="6681">MPIGSVVNKVPEDAHCPLGSCESKDIEGPDEDGFYHCLTCGELFAAEEACLVHGPYPQENCQ</sequence>
<reference evidence="1" key="1">
    <citation type="journal article" date="2015" name="Nature">
        <title>Complex archaea that bridge the gap between prokaryotes and eukaryotes.</title>
        <authorList>
            <person name="Spang A."/>
            <person name="Saw J.H."/>
            <person name="Jorgensen S.L."/>
            <person name="Zaremba-Niedzwiedzka K."/>
            <person name="Martijn J."/>
            <person name="Lind A.E."/>
            <person name="van Eijk R."/>
            <person name="Schleper C."/>
            <person name="Guy L."/>
            <person name="Ettema T.J."/>
        </authorList>
    </citation>
    <scope>NUCLEOTIDE SEQUENCE</scope>
</reference>